<reference evidence="4 5" key="2">
    <citation type="journal article" date="2021" name="Curr. Genet.">
        <title>Genetic response to nitrogen starvation in the aggressive Eucalyptus foliar pathogen Teratosphaeria destructans.</title>
        <authorList>
            <person name="Havenga M."/>
            <person name="Wingfield B.D."/>
            <person name="Wingfield M.J."/>
            <person name="Dreyer L.L."/>
            <person name="Roets F."/>
            <person name="Aylward J."/>
        </authorList>
    </citation>
    <scope>NUCLEOTIDE SEQUENCE [LARGE SCALE GENOMIC DNA]</scope>
    <source>
        <strain evidence="4">CMW44962</strain>
    </source>
</reference>
<comment type="caution">
    <text evidence="4">The sequence shown here is derived from an EMBL/GenBank/DDBJ whole genome shotgun (WGS) entry which is preliminary data.</text>
</comment>
<dbReference type="OrthoDB" id="9974981at2759"/>
<dbReference type="Proteomes" id="UP001138500">
    <property type="component" value="Unassembled WGS sequence"/>
</dbReference>
<evidence type="ECO:0000256" key="2">
    <source>
        <dbReference type="ARBA" id="ARBA00023002"/>
    </source>
</evidence>
<dbReference type="InterPro" id="IPR036291">
    <property type="entry name" value="NAD(P)-bd_dom_sf"/>
</dbReference>
<protein>
    <submittedName>
        <fullName evidence="4">NAD(P)-binding protein</fullName>
    </submittedName>
</protein>
<keyword evidence="2" id="KW-0560">Oxidoreductase</keyword>
<evidence type="ECO:0000313" key="4">
    <source>
        <dbReference type="EMBL" id="KAH9828600.1"/>
    </source>
</evidence>
<sequence>MSSIKNVTVAGVNGAVGPDIVNALLQAGFNLQLFTRPSSTKPHFPGAKVVEIDYEDRTAVERALHGQDAVVSALGATAMGAQETLIHASIAAGVKRFFPSEYGCDLANPRVNKFPVFADKVKHEALLTKLANEHQDFSYTLIYNGPFLDWGIISAPLLLNVGDKSAEVFDAGDVPFSATRTGTIGKAVAGALLHAEKTKNRALYIHDAIVTQNQLIERAERLTQQQFKKVPVDSQALETESWALVQDPSANPMTWIFNFIKIGIFAKEELCKWDKSDNELVGIQELKGAELEDVLDGILAKAIKN</sequence>
<dbReference type="InterPro" id="IPR008030">
    <property type="entry name" value="NmrA-like"/>
</dbReference>
<gene>
    <name evidence="4" type="ORF">Tdes44962_MAKER09261</name>
</gene>
<dbReference type="Gene3D" id="3.90.25.10">
    <property type="entry name" value="UDP-galactose 4-epimerase, domain 1"/>
    <property type="match status" value="1"/>
</dbReference>
<dbReference type="GO" id="GO:0016491">
    <property type="term" value="F:oxidoreductase activity"/>
    <property type="evidence" value="ECO:0007669"/>
    <property type="project" value="UniProtKB-KW"/>
</dbReference>
<dbReference type="AlphaFoldDB" id="A0A9W7W3L2"/>
<dbReference type="PANTHER" id="PTHR47706:SF1">
    <property type="entry name" value="CIPA-LIKE, PUTATIVE (AFU_ORTHOLOGUE AFUA_1G12460)-RELATED"/>
    <property type="match status" value="1"/>
</dbReference>
<dbReference type="Gene3D" id="3.40.50.720">
    <property type="entry name" value="NAD(P)-binding Rossmann-like Domain"/>
    <property type="match status" value="1"/>
</dbReference>
<dbReference type="Pfam" id="PF05368">
    <property type="entry name" value="NmrA"/>
    <property type="match status" value="1"/>
</dbReference>
<evidence type="ECO:0000256" key="1">
    <source>
        <dbReference type="ARBA" id="ARBA00022857"/>
    </source>
</evidence>
<name>A0A9W7W3L2_9PEZI</name>
<evidence type="ECO:0000259" key="3">
    <source>
        <dbReference type="Pfam" id="PF05368"/>
    </source>
</evidence>
<accession>A0A9W7W3L2</accession>
<dbReference type="InterPro" id="IPR045312">
    <property type="entry name" value="PCBER-like"/>
</dbReference>
<evidence type="ECO:0000313" key="5">
    <source>
        <dbReference type="Proteomes" id="UP001138500"/>
    </source>
</evidence>
<reference evidence="4 5" key="1">
    <citation type="journal article" date="2018" name="IMA Fungus">
        <title>IMA Genome-F 10: Nine draft genome sequences of Claviceps purpurea s.lat., including C. arundinis, C. humidiphila, and C. cf. spartinae, pseudomolecules for the pitch canker pathogen Fusarium circinatum, draft genome of Davidsoniella eucalypti, Grosmannia galeiformis, Quambalaria eucalypti, and Teratosphaeria destructans.</title>
        <authorList>
            <person name="Wingfield B.D."/>
            <person name="Liu M."/>
            <person name="Nguyen H.D."/>
            <person name="Lane F.A."/>
            <person name="Morgan S.W."/>
            <person name="De Vos L."/>
            <person name="Wilken P.M."/>
            <person name="Duong T.A."/>
            <person name="Aylward J."/>
            <person name="Coetzee M.P."/>
            <person name="Dadej K."/>
            <person name="De Beer Z.W."/>
            <person name="Findlay W."/>
            <person name="Havenga M."/>
            <person name="Kolarik M."/>
            <person name="Menzies J.G."/>
            <person name="Naidoo K."/>
            <person name="Pochopski O."/>
            <person name="Shoukouhi P."/>
            <person name="Santana Q.C."/>
            <person name="Seifert K.A."/>
            <person name="Soal N."/>
            <person name="Steenkamp E.T."/>
            <person name="Tatham C.T."/>
            <person name="van der Nest M.A."/>
            <person name="Wingfield M.J."/>
        </authorList>
    </citation>
    <scope>NUCLEOTIDE SEQUENCE [LARGE SCALE GENOMIC DNA]</scope>
    <source>
        <strain evidence="4">CMW44962</strain>
    </source>
</reference>
<proteinExistence type="predicted"/>
<dbReference type="CDD" id="cd05259">
    <property type="entry name" value="PCBER_SDR_a"/>
    <property type="match status" value="1"/>
</dbReference>
<feature type="domain" description="NmrA-like" evidence="3">
    <location>
        <begin position="5"/>
        <end position="239"/>
    </location>
</feature>
<keyword evidence="1" id="KW-0521">NADP</keyword>
<dbReference type="PANTHER" id="PTHR47706">
    <property type="entry name" value="NMRA-LIKE FAMILY PROTEIN"/>
    <property type="match status" value="1"/>
</dbReference>
<dbReference type="SUPFAM" id="SSF51735">
    <property type="entry name" value="NAD(P)-binding Rossmann-fold domains"/>
    <property type="match status" value="1"/>
</dbReference>
<dbReference type="InterPro" id="IPR051609">
    <property type="entry name" value="NmrA/Isoflavone_reductase-like"/>
</dbReference>
<organism evidence="4 5">
    <name type="scientific">Teratosphaeria destructans</name>
    <dbReference type="NCBI Taxonomy" id="418781"/>
    <lineage>
        <taxon>Eukaryota</taxon>
        <taxon>Fungi</taxon>
        <taxon>Dikarya</taxon>
        <taxon>Ascomycota</taxon>
        <taxon>Pezizomycotina</taxon>
        <taxon>Dothideomycetes</taxon>
        <taxon>Dothideomycetidae</taxon>
        <taxon>Mycosphaerellales</taxon>
        <taxon>Teratosphaeriaceae</taxon>
        <taxon>Teratosphaeria</taxon>
    </lineage>
</organism>
<keyword evidence="5" id="KW-1185">Reference proteome</keyword>
<dbReference type="EMBL" id="RIBY02001501">
    <property type="protein sequence ID" value="KAH9828600.1"/>
    <property type="molecule type" value="Genomic_DNA"/>
</dbReference>